<gene>
    <name evidence="1" type="ORF">P378_15520</name>
</gene>
<evidence type="ECO:0000313" key="1">
    <source>
        <dbReference type="EMBL" id="PHJ37656.1"/>
    </source>
</evidence>
<keyword evidence="2" id="KW-1185">Reference proteome</keyword>
<accession>A0A2C6MEB7</accession>
<sequence length="493" mass="56671">MLDLTNYKNRILSDDDIPLFEDAVKAASNNALRAAYVMIWLACAESLKRRFREAQKRDSTAGRIVGQIEQREVEHKSVDKFVLEQARVYGFLSDSAHTILTHVYDMRCLYGHPYEEAPSEEQVSHAAAVVVEYVLSQPVKLREGFGGQLLKNLLEDPNYLDDQRDTVEQFAKEILMKIDEKIYIWFLEKYWKGLEQIADDSTMKVFFFRGVWFTQAFLKQIGVDILSHDQWHGQVSKFPKTLIRVLSDSELYSKIGQRAQDYLLGNILDESDSRPSLLRILEDLLISKVLTNRQKDRFQEKIESIKSTKLYASGVSMTRCVGRIIEDLKSHNWYTQNPAINFILSNDPEQVAKLFTDEQCVLGRNILQCAEGNASSAINMLEVISESDKKWPIDFVKGIVLECFTNEQNQIRFKKEHLSKTLDILAGLDTDVQKSIIDVVTNSIECGIPKYHWLDKDDFDSVIEIISNYKWAIELQECLKSKASTLPEREEGA</sequence>
<reference evidence="1 2" key="1">
    <citation type="submission" date="2013-09" db="EMBL/GenBank/DDBJ databases">
        <title>Biodegradation of hydrocarbons in the deep terrestrial subsurface : characterization of a microbial consortium composed of two Desulfotomaculum species originating from a deep geological formation.</title>
        <authorList>
            <person name="Aullo T."/>
            <person name="Berlendis S."/>
            <person name="Lascourreges J.-F."/>
            <person name="Dessort D."/>
            <person name="Saint-Laurent S."/>
            <person name="Schraauwers B."/>
            <person name="Mas J."/>
            <person name="Magot M."/>
            <person name="Ranchou-Peyruse A."/>
        </authorList>
    </citation>
    <scope>NUCLEOTIDE SEQUENCE [LARGE SCALE GENOMIC DNA]</scope>
    <source>
        <strain evidence="1 2">Bs107</strain>
    </source>
</reference>
<dbReference type="Proteomes" id="UP000222564">
    <property type="component" value="Unassembled WGS sequence"/>
</dbReference>
<comment type="caution">
    <text evidence="1">The sequence shown here is derived from an EMBL/GenBank/DDBJ whole genome shotgun (WGS) entry which is preliminary data.</text>
</comment>
<dbReference type="EMBL" id="AWQQ01000088">
    <property type="protein sequence ID" value="PHJ37656.1"/>
    <property type="molecule type" value="Genomic_DNA"/>
</dbReference>
<dbReference type="RefSeq" id="WP_099083664.1">
    <property type="nucleotide sequence ID" value="NZ_AWQQ01000088.1"/>
</dbReference>
<evidence type="ECO:0000313" key="2">
    <source>
        <dbReference type="Proteomes" id="UP000222564"/>
    </source>
</evidence>
<dbReference type="AlphaFoldDB" id="A0A2C6MEB7"/>
<proteinExistence type="predicted"/>
<name>A0A2C6MEB7_9FIRM</name>
<dbReference type="OrthoDB" id="9812126at2"/>
<protein>
    <submittedName>
        <fullName evidence="1">Uncharacterized protein</fullName>
    </submittedName>
</protein>
<organism evidence="1 2">
    <name type="scientific">Desulforamulus profundi</name>
    <dbReference type="NCBI Taxonomy" id="1383067"/>
    <lineage>
        <taxon>Bacteria</taxon>
        <taxon>Bacillati</taxon>
        <taxon>Bacillota</taxon>
        <taxon>Clostridia</taxon>
        <taxon>Eubacteriales</taxon>
        <taxon>Peptococcaceae</taxon>
        <taxon>Desulforamulus</taxon>
    </lineage>
</organism>